<dbReference type="OrthoDB" id="1522635at2"/>
<dbReference type="SUPFAM" id="SSF52540">
    <property type="entry name" value="P-loop containing nucleoside triphosphate hydrolases"/>
    <property type="match status" value="1"/>
</dbReference>
<keyword evidence="1" id="KW-0547">Nucleotide-binding</keyword>
<keyword evidence="7" id="KW-0347">Helicase</keyword>
<feature type="compositionally biased region" description="Basic and acidic residues" evidence="5">
    <location>
        <begin position="125"/>
        <end position="138"/>
    </location>
</feature>
<dbReference type="EMBL" id="VOXD01000015">
    <property type="protein sequence ID" value="TXF89307.1"/>
    <property type="molecule type" value="Genomic_DNA"/>
</dbReference>
<name>A0A5C7FS95_9BACT</name>
<dbReference type="GO" id="GO:0004386">
    <property type="term" value="F:helicase activity"/>
    <property type="evidence" value="ECO:0007669"/>
    <property type="project" value="UniProtKB-KW"/>
</dbReference>
<keyword evidence="8" id="KW-1185">Reference proteome</keyword>
<feature type="region of interest" description="Disordered" evidence="5">
    <location>
        <begin position="111"/>
        <end position="157"/>
    </location>
</feature>
<feature type="compositionally biased region" description="Polar residues" evidence="5">
    <location>
        <begin position="111"/>
        <end position="121"/>
    </location>
</feature>
<dbReference type="InterPro" id="IPR011545">
    <property type="entry name" value="DEAD/DEAH_box_helicase_dom"/>
</dbReference>
<dbReference type="Pfam" id="PF00270">
    <property type="entry name" value="DEAD"/>
    <property type="match status" value="1"/>
</dbReference>
<evidence type="ECO:0000256" key="4">
    <source>
        <dbReference type="SAM" id="Coils"/>
    </source>
</evidence>
<evidence type="ECO:0000259" key="6">
    <source>
        <dbReference type="PROSITE" id="PS51192"/>
    </source>
</evidence>
<evidence type="ECO:0000256" key="5">
    <source>
        <dbReference type="SAM" id="MobiDB-lite"/>
    </source>
</evidence>
<dbReference type="PROSITE" id="PS51192">
    <property type="entry name" value="HELICASE_ATP_BIND_1"/>
    <property type="match status" value="1"/>
</dbReference>
<feature type="domain" description="Helicase ATP-binding" evidence="6">
    <location>
        <begin position="283"/>
        <end position="440"/>
    </location>
</feature>
<dbReference type="SMART" id="SM00487">
    <property type="entry name" value="DEXDc"/>
    <property type="match status" value="1"/>
</dbReference>
<feature type="region of interest" description="Disordered" evidence="5">
    <location>
        <begin position="1"/>
        <end position="48"/>
    </location>
</feature>
<dbReference type="GO" id="GO:0005524">
    <property type="term" value="F:ATP binding"/>
    <property type="evidence" value="ECO:0007669"/>
    <property type="project" value="UniProtKB-KW"/>
</dbReference>
<keyword evidence="2" id="KW-0378">Hydrolase</keyword>
<sequence length="1040" mass="117320">MLYDADALNPGYSSASPKCGSNITPSGPTSSPLSRGPRKEQEANPVEVAHQARSIAQQKDPRKKLLSSRRNQDFNNSAQRFAAELFDLFATVNHECKICFVMGRTDIPTCSSNTTPATSPLSRGPRSERKTGHVEAAHRARSTAQQKGPGENETPKGVDDLIEAHGHQPVASDLLKFNLSPSLQESRFFAGFTLSKSSFRHKLNRLFLKKNYREWAEFHTKANFNELAKGFFYQNARYRALSTGDLLDNTITYELITDPFRVEVPTIKLNINRYLQEQYRAISAILATHQSVALEAPTGSGKTTFIIKYARRTRQPLVIAVPTINLARQIAHQHKGYALTGNFNHNKVQVSNEADLIVCTYDTIHQVPHLFLRLLVIDEAHNLVNQYGQVYRGYKPFRAETLRKCAALIPEAKKTVLLSGTMSPLLCQTLKAQLVTVSRNQNPNVRVFDIEADGTNNEALARSLITHLAEIFPRPRRGQTSLTPGEARAEGTSRTRGYAATHETSERSTKSAPQGKLHVVFWNNTDQLTAVKELVVQLGYLRKDQIATISRSHYNRGEADALDDIISRQKIKPSIKLLFCTCLISEGVNIKNRNVGRIFTVGLRDEDTFRQFIARFRKMKVVNVFSILPTERNLLPDFFPFADEELINNLELAELQARQLRRSKKRWQNEYPAEDLPFITNIEQSNNYQYRNHLLNLAYQHDKEWIPDPLHVLAAIHGRKVASANNCYFYTRLRAVGFTILRVKNKPSADPVKDAVSKAGQTQKEERKAFHKALIEDLLHHPAPVINALFLWYAEQGNRHGRANLQQLTPKLLDNVQGATGAQYLSQHRRRWDEKARTHILRYCRLFALGVTDKEHFLNLSPAEFNHQFRAAKFHFEQQLFNDPKTRKLMKSEHKEEVRIKKHIAQHLALNLQNTNSGTEENKGANAGAKMVGRALVERLKPLLLVSKKPLLPARSARPPLIAKKRRLSEPEGLIDLLGLSPARAINLVRNITHCTVEGSGRYRTITIHAAFTNDNPPPLAAAANNLLADPAKILPLLAA</sequence>
<reference evidence="7 8" key="1">
    <citation type="submission" date="2019-08" db="EMBL/GenBank/DDBJ databases">
        <title>Lewinella sp. strain SSH13 Genome sequencing and assembly.</title>
        <authorList>
            <person name="Kim I."/>
        </authorList>
    </citation>
    <scope>NUCLEOTIDE SEQUENCE [LARGE SCALE GENOMIC DNA]</scope>
    <source>
        <strain evidence="7 8">SSH13</strain>
    </source>
</reference>
<accession>A0A5C7FS95</accession>
<dbReference type="Proteomes" id="UP000321907">
    <property type="component" value="Unassembled WGS sequence"/>
</dbReference>
<dbReference type="Gene3D" id="3.40.50.300">
    <property type="entry name" value="P-loop containing nucleotide triphosphate hydrolases"/>
    <property type="match status" value="1"/>
</dbReference>
<keyword evidence="4" id="KW-0175">Coiled coil</keyword>
<comment type="caution">
    <text evidence="7">The sequence shown here is derived from an EMBL/GenBank/DDBJ whole genome shotgun (WGS) entry which is preliminary data.</text>
</comment>
<evidence type="ECO:0000256" key="1">
    <source>
        <dbReference type="ARBA" id="ARBA00022741"/>
    </source>
</evidence>
<dbReference type="InterPro" id="IPR014001">
    <property type="entry name" value="Helicase_ATP-bd"/>
</dbReference>
<evidence type="ECO:0000313" key="7">
    <source>
        <dbReference type="EMBL" id="TXF89307.1"/>
    </source>
</evidence>
<gene>
    <name evidence="7" type="ORF">FUA23_11210</name>
</gene>
<organism evidence="7 8">
    <name type="scientific">Neolewinella aurantiaca</name>
    <dbReference type="NCBI Taxonomy" id="2602767"/>
    <lineage>
        <taxon>Bacteria</taxon>
        <taxon>Pseudomonadati</taxon>
        <taxon>Bacteroidota</taxon>
        <taxon>Saprospiria</taxon>
        <taxon>Saprospirales</taxon>
        <taxon>Lewinellaceae</taxon>
        <taxon>Neolewinella</taxon>
    </lineage>
</organism>
<feature type="compositionally biased region" description="Polar residues" evidence="5">
    <location>
        <begin position="11"/>
        <end position="33"/>
    </location>
</feature>
<feature type="coiled-coil region" evidence="4">
    <location>
        <begin position="643"/>
        <end position="670"/>
    </location>
</feature>
<proteinExistence type="predicted"/>
<feature type="region of interest" description="Disordered" evidence="5">
    <location>
        <begin position="476"/>
        <end position="510"/>
    </location>
</feature>
<evidence type="ECO:0000313" key="8">
    <source>
        <dbReference type="Proteomes" id="UP000321907"/>
    </source>
</evidence>
<dbReference type="AlphaFoldDB" id="A0A5C7FS95"/>
<dbReference type="InterPro" id="IPR027417">
    <property type="entry name" value="P-loop_NTPase"/>
</dbReference>
<dbReference type="GO" id="GO:0016787">
    <property type="term" value="F:hydrolase activity"/>
    <property type="evidence" value="ECO:0007669"/>
    <property type="project" value="UniProtKB-KW"/>
</dbReference>
<dbReference type="GO" id="GO:0003676">
    <property type="term" value="F:nucleic acid binding"/>
    <property type="evidence" value="ECO:0007669"/>
    <property type="project" value="InterPro"/>
</dbReference>
<protein>
    <submittedName>
        <fullName evidence="7">DEAD/DEAH box helicase</fullName>
    </submittedName>
</protein>
<dbReference type="PANTHER" id="PTHR24031">
    <property type="entry name" value="RNA HELICASE"/>
    <property type="match status" value="1"/>
</dbReference>
<keyword evidence="3" id="KW-0067">ATP-binding</keyword>
<evidence type="ECO:0000256" key="3">
    <source>
        <dbReference type="ARBA" id="ARBA00022840"/>
    </source>
</evidence>
<evidence type="ECO:0000256" key="2">
    <source>
        <dbReference type="ARBA" id="ARBA00022801"/>
    </source>
</evidence>